<name>A0A975T9Q1_9NOST</name>
<protein>
    <submittedName>
        <fullName evidence="1">Uncharacterized protein</fullName>
    </submittedName>
</protein>
<dbReference type="KEGG" id="rsin:B6N60_03407"/>
<proteinExistence type="predicted"/>
<organism evidence="1 2">
    <name type="scientific">Richelia sinica FACHB-800</name>
    <dbReference type="NCBI Taxonomy" id="1357546"/>
    <lineage>
        <taxon>Bacteria</taxon>
        <taxon>Bacillati</taxon>
        <taxon>Cyanobacteriota</taxon>
        <taxon>Cyanophyceae</taxon>
        <taxon>Nostocales</taxon>
        <taxon>Nostocaceae</taxon>
        <taxon>Richelia</taxon>
    </lineage>
</organism>
<evidence type="ECO:0000313" key="1">
    <source>
        <dbReference type="EMBL" id="QXE24700.1"/>
    </source>
</evidence>
<dbReference type="RefSeq" id="WP_190601533.1">
    <property type="nucleotide sequence ID" value="NZ_CP021056.1"/>
</dbReference>
<keyword evidence="2" id="KW-1185">Reference proteome</keyword>
<gene>
    <name evidence="1" type="ORF">B6N60_03407</name>
</gene>
<reference evidence="1" key="1">
    <citation type="submission" date="2017-04" db="EMBL/GenBank/DDBJ databases">
        <title>Genome deletions in a multicellular cyanobacterial endosymbiont for morphological adaptation in marine diatoms.</title>
        <authorList>
            <person name="Wang Y."/>
            <person name="Gao H."/>
            <person name="Li R."/>
            <person name="Xu X."/>
        </authorList>
    </citation>
    <scope>NUCLEOTIDE SEQUENCE</scope>
    <source>
        <strain evidence="1">FACHB 800</strain>
    </source>
</reference>
<sequence length="229" mass="25369">MKSLSPFSYQLKTSLLFSLALTSLLTCGLVISSNKIATAIPRSEPIELSQNNLPKNIANAVLRDASKRSGIKVKDLKIIETTSKIFGNPCEFQFGEICTKEYRPIQGWIVVVKVKEDSWTYHVNKSGSQILLDPKVITNELPKNLANAVLTDAANRSGLPIKSLKIAQSTKKTFGNACEFNFGEVCIQLFDPIEGWEVVVKVKGKLWTYHVNETGSSIVLDPKVNTRQN</sequence>
<dbReference type="EMBL" id="CP021056">
    <property type="protein sequence ID" value="QXE24700.1"/>
    <property type="molecule type" value="Genomic_DNA"/>
</dbReference>
<dbReference type="Proteomes" id="UP000683511">
    <property type="component" value="Chromosome"/>
</dbReference>
<dbReference type="AlphaFoldDB" id="A0A975T9Q1"/>
<evidence type="ECO:0000313" key="2">
    <source>
        <dbReference type="Proteomes" id="UP000683511"/>
    </source>
</evidence>
<accession>A0A975T9Q1</accession>